<accession>A0A7L6N1F2</accession>
<evidence type="ECO:0000313" key="2">
    <source>
        <dbReference type="Proteomes" id="UP000512167"/>
    </source>
</evidence>
<sequence>MKALKTKVILSGIVLVFAFIATIGTTFAWFTVSQTATVDTMTLNVTSADSLLIMPLTPTETAGDFVNDNSGNPNDLQTAGNYMTVIEVADLYSDGYQIGPSAATPWRISPASVVSNGYAAYDAKNLTYLSDFENRTLASATKNNADGQYLELRFWVLLQGDNGDTAALELIDTSSIASNAGNSANQADIANAVRLVVWGDNTDFGGSTVGDAFVFGNGIDYSYTFTGDFAGTSNNTLSDLEATAGDLENLTNLNSSVIDHFELSSYTTTGNPTDLMIIDANVPTLVTVYIFVEGWDADATNNISLAQFDISFGFQIGTTDL</sequence>
<proteinExistence type="predicted"/>
<gene>
    <name evidence="1" type="ORF">HF295_04100</name>
</gene>
<dbReference type="AlphaFoldDB" id="A0A7L6N1F2"/>
<dbReference type="KEGG" id="tbk:HF295_04100"/>
<keyword evidence="2" id="KW-1185">Reference proteome</keyword>
<dbReference type="EMBL" id="CP051151">
    <property type="protein sequence ID" value="QLY40086.1"/>
    <property type="molecule type" value="Genomic_DNA"/>
</dbReference>
<dbReference type="Proteomes" id="UP000512167">
    <property type="component" value="Chromosome"/>
</dbReference>
<dbReference type="RefSeq" id="WP_312032584.1">
    <property type="nucleotide sequence ID" value="NZ_CP051151.1"/>
</dbReference>
<evidence type="ECO:0000313" key="1">
    <source>
        <dbReference type="EMBL" id="QLY40086.1"/>
    </source>
</evidence>
<protein>
    <submittedName>
        <fullName evidence="1">Uncharacterized protein</fullName>
    </submittedName>
</protein>
<name>A0A7L6N1F2_9MOLU</name>
<organism evidence="1 2">
    <name type="scientific">Hujiaoplasma nucleasis</name>
    <dbReference type="NCBI Taxonomy" id="2725268"/>
    <lineage>
        <taxon>Bacteria</taxon>
        <taxon>Bacillati</taxon>
        <taxon>Mycoplasmatota</taxon>
        <taxon>Mollicutes</taxon>
        <taxon>Candidatus Izemoplasmatales</taxon>
        <taxon>Hujiaoplasmataceae</taxon>
        <taxon>Hujiaoplasma</taxon>
    </lineage>
</organism>
<reference evidence="1 2" key="1">
    <citation type="submission" date="2020-04" db="EMBL/GenBank/DDBJ databases">
        <authorList>
            <person name="Zheng R.K."/>
            <person name="Sun C.M."/>
        </authorList>
    </citation>
    <scope>NUCLEOTIDE SEQUENCE [LARGE SCALE GENOMIC DNA]</scope>
    <source>
        <strain evidence="2">zrk29</strain>
    </source>
</reference>